<dbReference type="PROSITE" id="PS51278">
    <property type="entry name" value="GATASE_TYPE_2"/>
    <property type="match status" value="1"/>
</dbReference>
<proteinExistence type="inferred from homology"/>
<dbReference type="Gene3D" id="3.60.20.10">
    <property type="entry name" value="Glutamine Phosphoribosylpyrophosphate, subunit 1, domain 1"/>
    <property type="match status" value="1"/>
</dbReference>
<dbReference type="OrthoDB" id="9763290at2"/>
<dbReference type="InterPro" id="IPR029055">
    <property type="entry name" value="Ntn_hydrolases_N"/>
</dbReference>
<dbReference type="InterPro" id="IPR006426">
    <property type="entry name" value="Asn_synth_AEB"/>
</dbReference>
<keyword evidence="11" id="KW-1185">Reference proteome</keyword>
<accession>A0A1I6A8J8</accession>
<reference evidence="11" key="1">
    <citation type="submission" date="2016-10" db="EMBL/GenBank/DDBJ databases">
        <authorList>
            <person name="Varghese N."/>
            <person name="Submissions S."/>
        </authorList>
    </citation>
    <scope>NUCLEOTIDE SEQUENCE [LARGE SCALE GENOMIC DNA]</scope>
    <source>
        <strain evidence="11">CGMCC 4.5579</strain>
    </source>
</reference>
<feature type="binding site" evidence="8">
    <location>
        <position position="102"/>
    </location>
    <ligand>
        <name>L-glutamine</name>
        <dbReference type="ChEBI" id="CHEBI:58359"/>
    </ligand>
</feature>
<evidence type="ECO:0000256" key="6">
    <source>
        <dbReference type="ARBA" id="ARBA00022888"/>
    </source>
</evidence>
<dbReference type="InterPro" id="IPR014729">
    <property type="entry name" value="Rossmann-like_a/b/a_fold"/>
</dbReference>
<evidence type="ECO:0000313" key="10">
    <source>
        <dbReference type="EMBL" id="SFQ65054.1"/>
    </source>
</evidence>
<keyword evidence="10" id="KW-0808">Transferase</keyword>
<evidence type="ECO:0000256" key="4">
    <source>
        <dbReference type="ARBA" id="ARBA00022741"/>
    </source>
</evidence>
<dbReference type="PIRSF" id="PIRSF001589">
    <property type="entry name" value="Asn_synthetase_glu-h"/>
    <property type="match status" value="1"/>
</dbReference>
<keyword evidence="4 8" id="KW-0547">Nucleotide-binding</keyword>
<dbReference type="SUPFAM" id="SSF56235">
    <property type="entry name" value="N-terminal nucleophile aminohydrolases (Ntn hydrolases)"/>
    <property type="match status" value="1"/>
</dbReference>
<evidence type="ECO:0000313" key="11">
    <source>
        <dbReference type="Proteomes" id="UP000198727"/>
    </source>
</evidence>
<comment type="catalytic activity">
    <reaction evidence="7">
        <text>L-aspartate + L-glutamine + ATP + H2O = L-asparagine + L-glutamate + AMP + diphosphate + H(+)</text>
        <dbReference type="Rhea" id="RHEA:12228"/>
        <dbReference type="ChEBI" id="CHEBI:15377"/>
        <dbReference type="ChEBI" id="CHEBI:15378"/>
        <dbReference type="ChEBI" id="CHEBI:29985"/>
        <dbReference type="ChEBI" id="CHEBI:29991"/>
        <dbReference type="ChEBI" id="CHEBI:30616"/>
        <dbReference type="ChEBI" id="CHEBI:33019"/>
        <dbReference type="ChEBI" id="CHEBI:58048"/>
        <dbReference type="ChEBI" id="CHEBI:58359"/>
        <dbReference type="ChEBI" id="CHEBI:456215"/>
        <dbReference type="EC" id="6.3.5.4"/>
    </reaction>
</comment>
<dbReference type="EMBL" id="FOWW01000011">
    <property type="protein sequence ID" value="SFQ65054.1"/>
    <property type="molecule type" value="Genomic_DNA"/>
</dbReference>
<evidence type="ECO:0000256" key="1">
    <source>
        <dbReference type="ARBA" id="ARBA00005187"/>
    </source>
</evidence>
<dbReference type="GO" id="GO:0004066">
    <property type="term" value="F:asparagine synthase (glutamine-hydrolyzing) activity"/>
    <property type="evidence" value="ECO:0007669"/>
    <property type="project" value="UniProtKB-EC"/>
</dbReference>
<keyword evidence="6" id="KW-0061">Asparagine biosynthesis</keyword>
<dbReference type="Pfam" id="PF00733">
    <property type="entry name" value="Asn_synthase"/>
    <property type="match status" value="1"/>
</dbReference>
<dbReference type="Proteomes" id="UP000198727">
    <property type="component" value="Unassembled WGS sequence"/>
</dbReference>
<dbReference type="AlphaFoldDB" id="A0A1I6A8J8"/>
<evidence type="ECO:0000256" key="8">
    <source>
        <dbReference type="PIRSR" id="PIRSR001589-2"/>
    </source>
</evidence>
<keyword evidence="5 8" id="KW-0067">ATP-binding</keyword>
<comment type="pathway">
    <text evidence="1">Amino-acid biosynthesis; L-asparagine biosynthesis; L-asparagine from L-aspartate (L-Gln route): step 1/1.</text>
</comment>
<feature type="domain" description="Glutamine amidotransferase type-2" evidence="9">
    <location>
        <begin position="2"/>
        <end position="217"/>
    </location>
</feature>
<name>A0A1I6A8J8_9PSEU</name>
<evidence type="ECO:0000256" key="3">
    <source>
        <dbReference type="ARBA" id="ARBA00012737"/>
    </source>
</evidence>
<evidence type="ECO:0000259" key="9">
    <source>
        <dbReference type="PROSITE" id="PS51278"/>
    </source>
</evidence>
<feature type="binding site" evidence="8">
    <location>
        <position position="296"/>
    </location>
    <ligand>
        <name>ATP</name>
        <dbReference type="ChEBI" id="CHEBI:30616"/>
    </ligand>
</feature>
<evidence type="ECO:0000256" key="2">
    <source>
        <dbReference type="ARBA" id="ARBA00005752"/>
    </source>
</evidence>
<comment type="similarity">
    <text evidence="2">Belongs to the asparagine synthetase family.</text>
</comment>
<dbReference type="CDD" id="cd01991">
    <property type="entry name" value="Asn_synthase_B_C"/>
    <property type="match status" value="1"/>
</dbReference>
<dbReference type="PANTHER" id="PTHR43284">
    <property type="entry name" value="ASPARAGINE SYNTHETASE (GLUTAMINE-HYDROLYZING)"/>
    <property type="match status" value="1"/>
</dbReference>
<dbReference type="EC" id="6.3.5.4" evidence="3"/>
<dbReference type="InterPro" id="IPR017932">
    <property type="entry name" value="GATase_2_dom"/>
</dbReference>
<keyword evidence="6" id="KW-0028">Amino-acid biosynthesis</keyword>
<dbReference type="GO" id="GO:0006529">
    <property type="term" value="P:asparagine biosynthetic process"/>
    <property type="evidence" value="ECO:0007669"/>
    <property type="project" value="UniProtKB-KW"/>
</dbReference>
<dbReference type="Pfam" id="PF13537">
    <property type="entry name" value="GATase_7"/>
    <property type="match status" value="1"/>
</dbReference>
<dbReference type="Gene3D" id="3.40.50.620">
    <property type="entry name" value="HUPs"/>
    <property type="match status" value="1"/>
</dbReference>
<organism evidence="10 11">
    <name type="scientific">Amycolatopsis arida</name>
    <dbReference type="NCBI Taxonomy" id="587909"/>
    <lineage>
        <taxon>Bacteria</taxon>
        <taxon>Bacillati</taxon>
        <taxon>Actinomycetota</taxon>
        <taxon>Actinomycetes</taxon>
        <taxon>Pseudonocardiales</taxon>
        <taxon>Pseudonocardiaceae</taxon>
        <taxon>Amycolatopsis</taxon>
    </lineage>
</organism>
<dbReference type="PANTHER" id="PTHR43284:SF1">
    <property type="entry name" value="ASPARAGINE SYNTHETASE"/>
    <property type="match status" value="1"/>
</dbReference>
<dbReference type="InterPro" id="IPR001962">
    <property type="entry name" value="Asn_synthase"/>
</dbReference>
<protein>
    <recommendedName>
        <fullName evidence="3">asparagine synthase (glutamine-hydrolyzing)</fullName>
        <ecNumber evidence="3">6.3.5.4</ecNumber>
    </recommendedName>
</protein>
<dbReference type="GO" id="GO:0005829">
    <property type="term" value="C:cytosol"/>
    <property type="evidence" value="ECO:0007669"/>
    <property type="project" value="TreeGrafter"/>
</dbReference>
<dbReference type="GO" id="GO:0005524">
    <property type="term" value="F:ATP binding"/>
    <property type="evidence" value="ECO:0007669"/>
    <property type="project" value="UniProtKB-KW"/>
</dbReference>
<dbReference type="InterPro" id="IPR051786">
    <property type="entry name" value="ASN_synthetase/amidase"/>
</dbReference>
<dbReference type="STRING" id="587909.SAMN05421810_111181"/>
<dbReference type="SUPFAM" id="SSF52402">
    <property type="entry name" value="Adenine nucleotide alpha hydrolases-like"/>
    <property type="match status" value="1"/>
</dbReference>
<dbReference type="RefSeq" id="WP_092535619.1">
    <property type="nucleotide sequence ID" value="NZ_FOWW01000011.1"/>
</dbReference>
<evidence type="ECO:0000256" key="7">
    <source>
        <dbReference type="ARBA" id="ARBA00048741"/>
    </source>
</evidence>
<evidence type="ECO:0000256" key="5">
    <source>
        <dbReference type="ARBA" id="ARBA00022840"/>
    </source>
</evidence>
<dbReference type="GO" id="GO:0016740">
    <property type="term" value="F:transferase activity"/>
    <property type="evidence" value="ECO:0007669"/>
    <property type="project" value="UniProtKB-KW"/>
</dbReference>
<sequence length="615" mass="66363">MSGVVGWIDFTRDLVRDRGTLLDLTATLARRGPDAEALWIGGPAALGVRAVRTGRAESAQPFALTPDGPGTPPVVAVVVGWPLGLAALRGRLRSAGVAVAPDAGAAELAARAYVRWGAEFVPELAGSFAVVVWDGRHQELLLARDQTGAGQNLFYAHTASGMVFASERKTLLAHPEISAVLDVSGLREAISHALPAGPLFAGFSQIEPAEIARYGRSGWARHRYWQLETRPHTDDLDTTVATVRGILEDSVREHLPEDTSSLIVTLSGGIDSSAVAALTAAEMARQGRGALRTFTVDFVDTEFQADVMRGSKDEPYARAVAERIGADYGLVTLEPTDILDPVVRVGMLRSKDYPTRIYDMDSSQYLFLAEAAAQGGKLVLGGGAGDQVFLGNKFCTDQGLVRSGTFPWIALAQRFGATNGFGTGLLSQDLLRELDFPTYYRDTYATVVAGVEHLPEDDEERRRARISSHLMLNYFRVDGGAFTAAGLVAGSPINHHRLLQYAYNIPPELHTHGGVEKGLLRSAVADLLPEQVLARRQSATPVSHHPQYPQRLGVELKAVLANSRSPVLPLIDVSAAAELAAQPDRLVSDRLARADAEMVLQLDLWFDRYGITPAW</sequence>
<gene>
    <name evidence="10" type="ORF">SAMN05421810_111181</name>
</gene>